<keyword evidence="8" id="KW-1185">Reference proteome</keyword>
<evidence type="ECO:0000313" key="8">
    <source>
        <dbReference type="Proteomes" id="UP000186391"/>
    </source>
</evidence>
<dbReference type="Proteomes" id="UP000186391">
    <property type="component" value="Unassembled WGS sequence"/>
</dbReference>
<feature type="transmembrane region" description="Helical" evidence="5">
    <location>
        <begin position="69"/>
        <end position="91"/>
    </location>
</feature>
<name>A0A1U7H6B2_9CYAN</name>
<dbReference type="EMBL" id="MRCA01000001">
    <property type="protein sequence ID" value="OKH16815.1"/>
    <property type="molecule type" value="Genomic_DNA"/>
</dbReference>
<dbReference type="RefSeq" id="WP_073554976.1">
    <property type="nucleotide sequence ID" value="NZ_MRCA01000001.1"/>
</dbReference>
<keyword evidence="2 5" id="KW-0812">Transmembrane</keyword>
<evidence type="ECO:0000259" key="6">
    <source>
        <dbReference type="Pfam" id="PF06271"/>
    </source>
</evidence>
<organism evidence="7 8">
    <name type="scientific">Fischerella major NIES-592</name>
    <dbReference type="NCBI Taxonomy" id="210994"/>
    <lineage>
        <taxon>Bacteria</taxon>
        <taxon>Bacillati</taxon>
        <taxon>Cyanobacteriota</taxon>
        <taxon>Cyanophyceae</taxon>
        <taxon>Nostocales</taxon>
        <taxon>Hapalosiphonaceae</taxon>
        <taxon>Fischerella</taxon>
    </lineage>
</organism>
<sequence>MHIFNRVKYQTPESVELEFVLAGIGSRAWALVIDYHVLALILVVFLVAWVAIAFQLIDWLSNIVGSENIGLWFLAIAILVNYFVYTGYFVFFETLWHGQTPGKRIAKIRVIKDNGQPVGLQQAALRALLRPIDDTLFLGAFFILFGRREKRLGDWIAGTVVIQAQTRPVSTLTISEQAKPISEQLLQTANISAMLPDDFAVIREYLLRRSGMAAKARNSVALQLAKQVKAIINLEKVPENVSPDLFLEAIYLSYQQSSNFGQ</sequence>
<evidence type="ECO:0000256" key="2">
    <source>
        <dbReference type="ARBA" id="ARBA00022692"/>
    </source>
</evidence>
<dbReference type="InterPro" id="IPR010432">
    <property type="entry name" value="RDD"/>
</dbReference>
<feature type="domain" description="RDD" evidence="6">
    <location>
        <begin position="21"/>
        <end position="158"/>
    </location>
</feature>
<evidence type="ECO:0000256" key="1">
    <source>
        <dbReference type="ARBA" id="ARBA00004141"/>
    </source>
</evidence>
<evidence type="ECO:0000313" key="7">
    <source>
        <dbReference type="EMBL" id="OKH16815.1"/>
    </source>
</evidence>
<dbReference type="OrthoDB" id="9787732at2"/>
<keyword evidence="4 5" id="KW-0472">Membrane</keyword>
<feature type="transmembrane region" description="Helical" evidence="5">
    <location>
        <begin position="37"/>
        <end position="57"/>
    </location>
</feature>
<dbReference type="Pfam" id="PF06271">
    <property type="entry name" value="RDD"/>
    <property type="match status" value="1"/>
</dbReference>
<dbReference type="AlphaFoldDB" id="A0A1U7H6B2"/>
<dbReference type="GO" id="GO:0016020">
    <property type="term" value="C:membrane"/>
    <property type="evidence" value="ECO:0007669"/>
    <property type="project" value="UniProtKB-SubCell"/>
</dbReference>
<evidence type="ECO:0000256" key="3">
    <source>
        <dbReference type="ARBA" id="ARBA00022989"/>
    </source>
</evidence>
<gene>
    <name evidence="7" type="ORF">NIES592_03340</name>
</gene>
<comment type="subcellular location">
    <subcellularLocation>
        <location evidence="1">Membrane</location>
        <topology evidence="1">Multi-pass membrane protein</topology>
    </subcellularLocation>
</comment>
<dbReference type="PANTHER" id="PTHR38480:SF1">
    <property type="entry name" value="SLR0254 PROTEIN"/>
    <property type="match status" value="1"/>
</dbReference>
<accession>A0A1U7H6B2</accession>
<evidence type="ECO:0000256" key="5">
    <source>
        <dbReference type="SAM" id="Phobius"/>
    </source>
</evidence>
<comment type="caution">
    <text evidence="7">The sequence shown here is derived from an EMBL/GenBank/DDBJ whole genome shotgun (WGS) entry which is preliminary data.</text>
</comment>
<evidence type="ECO:0000256" key="4">
    <source>
        <dbReference type="ARBA" id="ARBA00023136"/>
    </source>
</evidence>
<dbReference type="PANTHER" id="PTHR38480">
    <property type="entry name" value="SLR0254 PROTEIN"/>
    <property type="match status" value="1"/>
</dbReference>
<reference evidence="7 8" key="1">
    <citation type="submission" date="2016-11" db="EMBL/GenBank/DDBJ databases">
        <title>Draft Genome Sequences of Nine Cyanobacterial Strains from Diverse Habitats.</title>
        <authorList>
            <person name="Zhu T."/>
            <person name="Hou S."/>
            <person name="Lu X."/>
            <person name="Hess W.R."/>
        </authorList>
    </citation>
    <scope>NUCLEOTIDE SEQUENCE [LARGE SCALE GENOMIC DNA]</scope>
    <source>
        <strain evidence="7 8">NIES-592</strain>
    </source>
</reference>
<protein>
    <recommendedName>
        <fullName evidence="6">RDD domain-containing protein</fullName>
    </recommendedName>
</protein>
<proteinExistence type="predicted"/>
<keyword evidence="3 5" id="KW-1133">Transmembrane helix</keyword>